<keyword evidence="2" id="KW-1133">Transmembrane helix</keyword>
<comment type="caution">
    <text evidence="3">The sequence shown here is derived from an EMBL/GenBank/DDBJ whole genome shotgun (WGS) entry which is preliminary data.</text>
</comment>
<accession>A0A562UXG7</accession>
<protein>
    <recommendedName>
        <fullName evidence="5">Integral membrane protein</fullName>
    </recommendedName>
</protein>
<keyword evidence="2" id="KW-0472">Membrane</keyword>
<dbReference type="STRING" id="476157.GCA_001663155_01408"/>
<keyword evidence="2" id="KW-0812">Transmembrane</keyword>
<feature type="transmembrane region" description="Helical" evidence="2">
    <location>
        <begin position="45"/>
        <end position="66"/>
    </location>
</feature>
<proteinExistence type="predicted"/>
<evidence type="ECO:0000313" key="3">
    <source>
        <dbReference type="EMBL" id="TWJ10286.1"/>
    </source>
</evidence>
<dbReference type="Proteomes" id="UP000320547">
    <property type="component" value="Unassembled WGS sequence"/>
</dbReference>
<feature type="region of interest" description="Disordered" evidence="1">
    <location>
        <begin position="88"/>
        <end position="125"/>
    </location>
</feature>
<dbReference type="RefSeq" id="WP_067599130.1">
    <property type="nucleotide sequence ID" value="NZ_CP015963.1"/>
</dbReference>
<evidence type="ECO:0000256" key="1">
    <source>
        <dbReference type="SAM" id="MobiDB-lite"/>
    </source>
</evidence>
<feature type="compositionally biased region" description="Low complexity" evidence="1">
    <location>
        <begin position="102"/>
        <end position="118"/>
    </location>
</feature>
<sequence length="125" mass="13844">MQYVRTLIWVAITAFVVLFVTMNWGEPQEVRIWPSSDGDNFLFEWPVGVIAIVFFLLGMIPTWIYHRGVKWSLNRRITSLQNAVRSNSLSARHSAPPPSPSPAQTAADASDAGTAGDTLKPDDSN</sequence>
<dbReference type="AlphaFoldDB" id="A0A562UXG7"/>
<evidence type="ECO:0000313" key="4">
    <source>
        <dbReference type="Proteomes" id="UP000320547"/>
    </source>
</evidence>
<dbReference type="EMBL" id="VLLK01000001">
    <property type="protein sequence ID" value="TWJ10286.1"/>
    <property type="molecule type" value="Genomic_DNA"/>
</dbReference>
<name>A0A562UXG7_9SPHN</name>
<keyword evidence="4" id="KW-1185">Reference proteome</keyword>
<evidence type="ECO:0008006" key="5">
    <source>
        <dbReference type="Google" id="ProtNLM"/>
    </source>
</evidence>
<gene>
    <name evidence="3" type="ORF">JN10_1948</name>
</gene>
<organism evidence="3 4">
    <name type="scientific">Altererythrobacter ishigakiensis</name>
    <dbReference type="NCBI Taxonomy" id="476157"/>
    <lineage>
        <taxon>Bacteria</taxon>
        <taxon>Pseudomonadati</taxon>
        <taxon>Pseudomonadota</taxon>
        <taxon>Alphaproteobacteria</taxon>
        <taxon>Sphingomonadales</taxon>
        <taxon>Erythrobacteraceae</taxon>
        <taxon>Altererythrobacter</taxon>
    </lineage>
</organism>
<reference evidence="3 4" key="1">
    <citation type="submission" date="2019-07" db="EMBL/GenBank/DDBJ databases">
        <title>Genomic Encyclopedia of Archaeal and Bacterial Type Strains, Phase II (KMG-II): from individual species to whole genera.</title>
        <authorList>
            <person name="Goeker M."/>
        </authorList>
    </citation>
    <scope>NUCLEOTIDE SEQUENCE [LARGE SCALE GENOMIC DNA]</scope>
    <source>
        <strain evidence="3 4">ATCC BAA-2084</strain>
    </source>
</reference>
<dbReference type="OrthoDB" id="7595841at2"/>
<feature type="transmembrane region" description="Helical" evidence="2">
    <location>
        <begin position="7"/>
        <end position="25"/>
    </location>
</feature>
<evidence type="ECO:0000256" key="2">
    <source>
        <dbReference type="SAM" id="Phobius"/>
    </source>
</evidence>